<comment type="function">
    <text evidence="1">This protein is a component of the acetyl coenzyme A carboxylase complex; first, biotin carboxylase catalyzes the carboxylation of the carrier protein and then the transcarboxylase transfers the carboxyl group to form malonyl-CoA.</text>
</comment>
<gene>
    <name evidence="10" type="ORF">HCN51_44150</name>
</gene>
<comment type="caution">
    <text evidence="10">The sequence shown here is derived from an EMBL/GenBank/DDBJ whole genome shotgun (WGS) entry which is preliminary data.</text>
</comment>
<dbReference type="SUPFAM" id="SSF51246">
    <property type="entry name" value="Rudiment single hybrid motif"/>
    <property type="match status" value="1"/>
</dbReference>
<dbReference type="PROSITE" id="PS50979">
    <property type="entry name" value="BC"/>
    <property type="match status" value="1"/>
</dbReference>
<evidence type="ECO:0000313" key="11">
    <source>
        <dbReference type="Proteomes" id="UP000696294"/>
    </source>
</evidence>
<dbReference type="RefSeq" id="WP_168017953.1">
    <property type="nucleotide sequence ID" value="NZ_JAATEP010000048.1"/>
</dbReference>
<feature type="domain" description="ATP-grasp" evidence="8">
    <location>
        <begin position="116"/>
        <end position="313"/>
    </location>
</feature>
<dbReference type="InterPro" id="IPR016185">
    <property type="entry name" value="PreATP-grasp_dom_sf"/>
</dbReference>
<evidence type="ECO:0000256" key="3">
    <source>
        <dbReference type="ARBA" id="ARBA00022598"/>
    </source>
</evidence>
<evidence type="ECO:0000256" key="5">
    <source>
        <dbReference type="ARBA" id="ARBA00022840"/>
    </source>
</evidence>
<dbReference type="SUPFAM" id="SSF56059">
    <property type="entry name" value="Glutathione synthetase ATP-binding domain-like"/>
    <property type="match status" value="1"/>
</dbReference>
<keyword evidence="5 7" id="KW-0067">ATP-binding</keyword>
<keyword evidence="4 7" id="KW-0547">Nucleotide-binding</keyword>
<dbReference type="SUPFAM" id="SSF52440">
    <property type="entry name" value="PreATP-grasp domain"/>
    <property type="match status" value="1"/>
</dbReference>
<feature type="domain" description="Biotin carboxylation" evidence="9">
    <location>
        <begin position="1"/>
        <end position="442"/>
    </location>
</feature>
<evidence type="ECO:0000259" key="9">
    <source>
        <dbReference type="PROSITE" id="PS50979"/>
    </source>
</evidence>
<dbReference type="Pfam" id="PF00289">
    <property type="entry name" value="Biotin_carb_N"/>
    <property type="match status" value="1"/>
</dbReference>
<dbReference type="Pfam" id="PF02785">
    <property type="entry name" value="Biotin_carb_C"/>
    <property type="match status" value="1"/>
</dbReference>
<evidence type="ECO:0000256" key="4">
    <source>
        <dbReference type="ARBA" id="ARBA00022741"/>
    </source>
</evidence>
<dbReference type="EC" id="6.3.4.14" evidence="2"/>
<reference evidence="10 11" key="1">
    <citation type="submission" date="2020-03" db="EMBL/GenBank/DDBJ databases">
        <title>WGS of actinomycetes isolated from Thailand.</title>
        <authorList>
            <person name="Thawai C."/>
        </authorList>
    </citation>
    <scope>NUCLEOTIDE SEQUENCE [LARGE SCALE GENOMIC DNA]</scope>
    <source>
        <strain evidence="10 11">FMUSA5-5</strain>
    </source>
</reference>
<evidence type="ECO:0000256" key="2">
    <source>
        <dbReference type="ARBA" id="ARBA00013263"/>
    </source>
</evidence>
<name>A0ABX1BM69_9ACTN</name>
<keyword evidence="11" id="KW-1185">Reference proteome</keyword>
<dbReference type="PANTHER" id="PTHR48095:SF2">
    <property type="entry name" value="BIOTIN CARBOXYLASE, CHLOROPLASTIC"/>
    <property type="match status" value="1"/>
</dbReference>
<evidence type="ECO:0000313" key="10">
    <source>
        <dbReference type="EMBL" id="NJP96351.1"/>
    </source>
</evidence>
<dbReference type="InterPro" id="IPR011054">
    <property type="entry name" value="Rudment_hybrid_motif"/>
</dbReference>
<proteinExistence type="predicted"/>
<dbReference type="EMBL" id="JAATEP010000048">
    <property type="protein sequence ID" value="NJP96351.1"/>
    <property type="molecule type" value="Genomic_DNA"/>
</dbReference>
<dbReference type="InterPro" id="IPR005481">
    <property type="entry name" value="BC-like_N"/>
</dbReference>
<dbReference type="InterPro" id="IPR051602">
    <property type="entry name" value="ACC_Biotin_Carboxylase"/>
</dbReference>
<dbReference type="InterPro" id="IPR005482">
    <property type="entry name" value="Biotin_COase_C"/>
</dbReference>
<dbReference type="SMART" id="SM00878">
    <property type="entry name" value="Biotin_carb_C"/>
    <property type="match status" value="1"/>
</dbReference>
<dbReference type="Pfam" id="PF02786">
    <property type="entry name" value="CPSase_L_D2"/>
    <property type="match status" value="1"/>
</dbReference>
<accession>A0ABX1BM69</accession>
<dbReference type="InterPro" id="IPR011764">
    <property type="entry name" value="Biotin_carboxylation_dom"/>
</dbReference>
<keyword evidence="3" id="KW-0436">Ligase</keyword>
<organism evidence="10 11">
    <name type="scientific">Nonomuraea composti</name>
    <dbReference type="NCBI Taxonomy" id="2720023"/>
    <lineage>
        <taxon>Bacteria</taxon>
        <taxon>Bacillati</taxon>
        <taxon>Actinomycetota</taxon>
        <taxon>Actinomycetes</taxon>
        <taxon>Streptosporangiales</taxon>
        <taxon>Streptosporangiaceae</taxon>
        <taxon>Nonomuraea</taxon>
    </lineage>
</organism>
<evidence type="ECO:0000256" key="6">
    <source>
        <dbReference type="ARBA" id="ARBA00048600"/>
    </source>
</evidence>
<dbReference type="Gene3D" id="3.30.470.20">
    <property type="entry name" value="ATP-grasp fold, B domain"/>
    <property type="match status" value="1"/>
</dbReference>
<dbReference type="InterPro" id="IPR011761">
    <property type="entry name" value="ATP-grasp"/>
</dbReference>
<dbReference type="Proteomes" id="UP000696294">
    <property type="component" value="Unassembled WGS sequence"/>
</dbReference>
<dbReference type="InterPro" id="IPR005479">
    <property type="entry name" value="CPAse_ATP-bd"/>
</dbReference>
<dbReference type="PROSITE" id="PS50975">
    <property type="entry name" value="ATP_GRASP"/>
    <property type="match status" value="1"/>
</dbReference>
<sequence>MLVGNRGEIAVRIVRTCRDLGIESVVAHSTADRGSLAVELADRAVHIGPAPARRSYTNIPALLYACAKTGADAVHPGCGFLSEDPLFAAACGEVGITFVGPSPKHIALMGNKVDARAAMRAGGVPVLPASDGPVDGAYEARQAAGDIGYPLIVKAVAGGGGRGMRVVHRPEDLVPAYEDTRATARTLFQDDRVYLERYVPRGRHIEVQILADSFGNVIDLGERDCTVQRRHQKLVEESPAPSLGDDLRRRLRQVAVAGAESIGYVSAGTFEFMVTDDGEPYFIEMNTRLQVEHPITEERTGLDLVEWMIRIARGEALPFGPGDVEPSGHAVEVRINAEDVGRDWAGSTGRVRGLRLPAGPGIRVDSHLYDGYEVPPFYDSLLAKIIATGPTREVALRRMDRALREFRCDGVVTNAAFHRTLLRDPGFASGDYRLGIAESLCSPQP</sequence>
<protein>
    <recommendedName>
        <fullName evidence="2">biotin carboxylase</fullName>
        <ecNumber evidence="2">6.3.4.14</ecNumber>
    </recommendedName>
</protein>
<dbReference type="PANTHER" id="PTHR48095">
    <property type="entry name" value="PYRUVATE CARBOXYLASE SUBUNIT A"/>
    <property type="match status" value="1"/>
</dbReference>
<evidence type="ECO:0000256" key="7">
    <source>
        <dbReference type="PROSITE-ProRule" id="PRU00409"/>
    </source>
</evidence>
<evidence type="ECO:0000256" key="1">
    <source>
        <dbReference type="ARBA" id="ARBA00003761"/>
    </source>
</evidence>
<dbReference type="PROSITE" id="PS00867">
    <property type="entry name" value="CPSASE_2"/>
    <property type="match status" value="1"/>
</dbReference>
<comment type="catalytic activity">
    <reaction evidence="6">
        <text>N(6)-biotinyl-L-lysyl-[protein] + hydrogencarbonate + ATP = N(6)-carboxybiotinyl-L-lysyl-[protein] + ADP + phosphate + H(+)</text>
        <dbReference type="Rhea" id="RHEA:13501"/>
        <dbReference type="Rhea" id="RHEA-COMP:10505"/>
        <dbReference type="Rhea" id="RHEA-COMP:10506"/>
        <dbReference type="ChEBI" id="CHEBI:15378"/>
        <dbReference type="ChEBI" id="CHEBI:17544"/>
        <dbReference type="ChEBI" id="CHEBI:30616"/>
        <dbReference type="ChEBI" id="CHEBI:43474"/>
        <dbReference type="ChEBI" id="CHEBI:83144"/>
        <dbReference type="ChEBI" id="CHEBI:83145"/>
        <dbReference type="ChEBI" id="CHEBI:456216"/>
        <dbReference type="EC" id="6.3.4.14"/>
    </reaction>
</comment>
<evidence type="ECO:0000259" key="8">
    <source>
        <dbReference type="PROSITE" id="PS50975"/>
    </source>
</evidence>